<keyword evidence="2" id="KW-0812">Transmembrane</keyword>
<feature type="transmembrane region" description="Helical" evidence="2">
    <location>
        <begin position="436"/>
        <end position="456"/>
    </location>
</feature>
<organism evidence="4 5">
    <name type="scientific">Globodera pallida</name>
    <name type="common">Potato cyst nematode worm</name>
    <name type="synonym">Heterodera pallida</name>
    <dbReference type="NCBI Taxonomy" id="36090"/>
    <lineage>
        <taxon>Eukaryota</taxon>
        <taxon>Metazoa</taxon>
        <taxon>Ecdysozoa</taxon>
        <taxon>Nematoda</taxon>
        <taxon>Chromadorea</taxon>
        <taxon>Rhabditida</taxon>
        <taxon>Tylenchina</taxon>
        <taxon>Tylenchomorpha</taxon>
        <taxon>Tylenchoidea</taxon>
        <taxon>Heteroderidae</taxon>
        <taxon>Heteroderinae</taxon>
        <taxon>Globodera</taxon>
    </lineage>
</organism>
<keyword evidence="2" id="KW-1133">Transmembrane helix</keyword>
<accession>A0A183BYJ4</accession>
<feature type="compositionally biased region" description="Basic and acidic residues" evidence="1">
    <location>
        <begin position="294"/>
        <end position="303"/>
    </location>
</feature>
<feature type="signal peptide" evidence="3">
    <location>
        <begin position="1"/>
        <end position="22"/>
    </location>
</feature>
<keyword evidence="3" id="KW-0732">Signal</keyword>
<feature type="compositionally biased region" description="Basic and acidic residues" evidence="1">
    <location>
        <begin position="385"/>
        <end position="420"/>
    </location>
</feature>
<feature type="compositionally biased region" description="Basic and acidic residues" evidence="1">
    <location>
        <begin position="90"/>
        <end position="99"/>
    </location>
</feature>
<evidence type="ECO:0000313" key="5">
    <source>
        <dbReference type="WBParaSite" id="GPLIN_000568400"/>
    </source>
</evidence>
<name>A0A183BYJ4_GLOPA</name>
<keyword evidence="4" id="KW-1185">Reference proteome</keyword>
<reference evidence="4" key="1">
    <citation type="submission" date="2013-12" db="EMBL/GenBank/DDBJ databases">
        <authorList>
            <person name="Aslett M."/>
        </authorList>
    </citation>
    <scope>NUCLEOTIDE SEQUENCE [LARGE SCALE GENOMIC DNA]</scope>
    <source>
        <strain evidence="4">Lindley</strain>
    </source>
</reference>
<dbReference type="WBParaSite" id="GPLIN_000568400">
    <property type="protein sequence ID" value="GPLIN_000568400"/>
    <property type="gene ID" value="GPLIN_000568400"/>
</dbReference>
<feature type="compositionally biased region" description="Basic and acidic residues" evidence="1">
    <location>
        <begin position="117"/>
        <end position="135"/>
    </location>
</feature>
<proteinExistence type="predicted"/>
<reference evidence="5" key="3">
    <citation type="submission" date="2016-06" db="UniProtKB">
        <authorList>
            <consortium name="WormBaseParasite"/>
        </authorList>
    </citation>
    <scope>IDENTIFICATION</scope>
</reference>
<feature type="chain" id="PRO_5008146796" evidence="3">
    <location>
        <begin position="23"/>
        <end position="513"/>
    </location>
</feature>
<protein>
    <submittedName>
        <fullName evidence="5">Transmembrane protein</fullName>
    </submittedName>
</protein>
<feature type="compositionally biased region" description="Acidic residues" evidence="1">
    <location>
        <begin position="305"/>
        <end position="322"/>
    </location>
</feature>
<reference evidence="4" key="2">
    <citation type="submission" date="2014-05" db="EMBL/GenBank/DDBJ databases">
        <title>The genome and life-stage specific transcriptomes of Globodera pallida elucidate key aspects of plant parasitism by a cyst nematode.</title>
        <authorList>
            <person name="Cotton J.A."/>
            <person name="Lilley C.J."/>
            <person name="Jones L.M."/>
            <person name="Kikuchi T."/>
            <person name="Reid A.J."/>
            <person name="Thorpe P."/>
            <person name="Tsai I.J."/>
            <person name="Beasley H."/>
            <person name="Blok V."/>
            <person name="Cock P.J.A."/>
            <person name="Van den Akker S.E."/>
            <person name="Holroyd N."/>
            <person name="Hunt M."/>
            <person name="Mantelin S."/>
            <person name="Naghra H."/>
            <person name="Pain A."/>
            <person name="Palomares-Rius J.E."/>
            <person name="Zarowiecki M."/>
            <person name="Berriman M."/>
            <person name="Jones J.T."/>
            <person name="Urwin P.E."/>
        </authorList>
    </citation>
    <scope>NUCLEOTIDE SEQUENCE [LARGE SCALE GENOMIC DNA]</scope>
    <source>
        <strain evidence="4">Lindley</strain>
    </source>
</reference>
<feature type="compositionally biased region" description="Low complexity" evidence="1">
    <location>
        <begin position="152"/>
        <end position="162"/>
    </location>
</feature>
<sequence length="513" mass="56129">MHRPSMVPLPLLLTLLATLADAQQHGRFDGGNRSAGTGASPSPLFEGRTASGNGGGPPPPRRPPSFSPFTPFLSPQSLPRPLSAGRMPRRRLDVEDGRRTSLANNSLEGGGTGRAENGGERWRGGRGMNEQRQRVVDASSPSGAVGLSRMATTTSTNSSSSSLAAGGDPTVPFPLPPKGPFDGGAARKEGRAELLVEKEDKTDLERVKKDGDDDGQGRKRGGEQFPPDDGVLKKSAEEERFRTPPQSVPPLAGRFAPTRTTAEEEEEEGKAVNGQKNAPPTGGEQQKWKVGAPGKEKIRRNGGEEAQEEEEEEQSVATEEDGMERMEKRKKEFERRGKGGVGMGKEEAEGKRSHCCSVPCKGHSLTVREEGVQQSDGTEEEETEGEKKWKKEEVGKEWETEGEKGEEMGKKDAEERQRSEDGRRLRLLQNRKIDDVLWLALVMFLLLLLYIIHTGLRLRRPLRQKKGLLENLRMDGPNPHTMRNDGPPASPRSILCTSLPPESATPETRKQVL</sequence>
<feature type="compositionally biased region" description="Pro residues" evidence="1">
    <location>
        <begin position="56"/>
        <end position="66"/>
    </location>
</feature>
<feature type="region of interest" description="Disordered" evidence="1">
    <location>
        <begin position="470"/>
        <end position="513"/>
    </location>
</feature>
<evidence type="ECO:0000256" key="2">
    <source>
        <dbReference type="SAM" id="Phobius"/>
    </source>
</evidence>
<feature type="compositionally biased region" description="Basic and acidic residues" evidence="1">
    <location>
        <begin position="323"/>
        <end position="337"/>
    </location>
</feature>
<keyword evidence="2" id="KW-0472">Membrane</keyword>
<feature type="region of interest" description="Disordered" evidence="1">
    <location>
        <begin position="27"/>
        <end position="420"/>
    </location>
</feature>
<feature type="compositionally biased region" description="Basic and acidic residues" evidence="1">
    <location>
        <begin position="230"/>
        <end position="242"/>
    </location>
</feature>
<dbReference type="Proteomes" id="UP000050741">
    <property type="component" value="Unassembled WGS sequence"/>
</dbReference>
<evidence type="ECO:0000256" key="3">
    <source>
        <dbReference type="SAM" id="SignalP"/>
    </source>
</evidence>
<dbReference type="AlphaFoldDB" id="A0A183BYJ4"/>
<feature type="compositionally biased region" description="Low complexity" evidence="1">
    <location>
        <begin position="67"/>
        <end position="79"/>
    </location>
</feature>
<evidence type="ECO:0000256" key="1">
    <source>
        <dbReference type="SAM" id="MobiDB-lite"/>
    </source>
</evidence>
<evidence type="ECO:0000313" key="4">
    <source>
        <dbReference type="Proteomes" id="UP000050741"/>
    </source>
</evidence>
<feature type="compositionally biased region" description="Basic and acidic residues" evidence="1">
    <location>
        <begin position="185"/>
        <end position="222"/>
    </location>
</feature>